<organism evidence="9 10">
    <name type="scientific">Bdellovibrio bacteriovorus</name>
    <dbReference type="NCBI Taxonomy" id="959"/>
    <lineage>
        <taxon>Bacteria</taxon>
        <taxon>Pseudomonadati</taxon>
        <taxon>Bdellovibrionota</taxon>
        <taxon>Bdellovibrionia</taxon>
        <taxon>Bdellovibrionales</taxon>
        <taxon>Pseudobdellovibrionaceae</taxon>
        <taxon>Bdellovibrio</taxon>
    </lineage>
</organism>
<dbReference type="Proteomes" id="UP000075320">
    <property type="component" value="Unassembled WGS sequence"/>
</dbReference>
<dbReference type="InterPro" id="IPR024079">
    <property type="entry name" value="MetalloPept_cat_dom_sf"/>
</dbReference>
<dbReference type="GO" id="GO:0016485">
    <property type="term" value="P:protein processing"/>
    <property type="evidence" value="ECO:0007669"/>
    <property type="project" value="TreeGrafter"/>
</dbReference>
<keyword evidence="5" id="KW-0862">Zinc</keyword>
<keyword evidence="2" id="KW-0645">Protease</keyword>
<comment type="caution">
    <text evidence="9">The sequence shown here is derived from an EMBL/GenBank/DDBJ whole genome shotgun (WGS) entry which is preliminary data.</text>
</comment>
<dbReference type="RefSeq" id="WP_061833904.1">
    <property type="nucleotide sequence ID" value="NZ_LUKE01000001.1"/>
</dbReference>
<dbReference type="InterPro" id="IPR000718">
    <property type="entry name" value="Peptidase_M13"/>
</dbReference>
<evidence type="ECO:0000256" key="5">
    <source>
        <dbReference type="ARBA" id="ARBA00022833"/>
    </source>
</evidence>
<dbReference type="EMBL" id="LUKE01000001">
    <property type="protein sequence ID" value="KYG66338.1"/>
    <property type="molecule type" value="Genomic_DNA"/>
</dbReference>
<dbReference type="AlphaFoldDB" id="A0A150WPL9"/>
<dbReference type="Gene3D" id="3.40.390.10">
    <property type="entry name" value="Collagenase (Catalytic Domain)"/>
    <property type="match status" value="1"/>
</dbReference>
<keyword evidence="10" id="KW-1185">Reference proteome</keyword>
<dbReference type="InterPro" id="IPR008753">
    <property type="entry name" value="Peptidase_M13_N"/>
</dbReference>
<sequence>MISVLLAASFAFAAKPSSKIPEKREFPLSTKVNACQDFHQYVCSEAEASFKLRDDRSMHTFSFNDSSERLLEHKKTFMRELPLKKDLDVRTTQVRDFYLACMNGPEKAKSEKAGVTRIVNDVKKIDSVEKLLTYSHENISKGLSEFVYLGATQKMDDPTKTNPFIASSFMELPDHKYYENEALLKDYEKVLVEFFRGIYPGIKRKDATTKAQNLIALQKEFIKTYPVHSVQRERWSENRETSQKDLIKKYPTLKLDLLFAKVPSDLVVQNAIPESFDFLETDLKTRSLETWKDMYLRNAVGDIMDDAYPVYFKKSFDFEKKYFGGPQKRPDRQERCTQMVSRPFRMDIDAALIDQVFPSFDESKVQEVGKRIRQSILDGLEQNKWLSRQGKKEAIAKIKNARLQLVKPQNDREWDFLPLKTYDPKDHVKNLETLSQARWEKTVQELKEPANQDAWGMGPLTVNAYYSPNDNKFVLPIGILQYPFYDKDGSIIENLGAVGAVMGHELGHGIDDQGSKFDSQGRLRTWMSDKDLKEFSSRGEKMIAQFNHIGHDGKLTQGENVADLVGLTFAYHAAFPKNEGAVEDKKKFFIAYARVWCAVVRPDFAQRLLKTDPHALGVARINEQVKQQPAFAEAFQCKPGDKMTLPDQERVQIW</sequence>
<evidence type="ECO:0000259" key="7">
    <source>
        <dbReference type="Pfam" id="PF01431"/>
    </source>
</evidence>
<keyword evidence="3" id="KW-0479">Metal-binding</keyword>
<dbReference type="Gene3D" id="1.10.1380.10">
    <property type="entry name" value="Neutral endopeptidase , domain2"/>
    <property type="match status" value="1"/>
</dbReference>
<feature type="domain" description="Peptidase M13 N-terminal" evidence="8">
    <location>
        <begin position="35"/>
        <end position="404"/>
    </location>
</feature>
<name>A0A150WPL9_BDEBC</name>
<dbReference type="Pfam" id="PF05649">
    <property type="entry name" value="Peptidase_M13_N"/>
    <property type="match status" value="1"/>
</dbReference>
<dbReference type="OrthoDB" id="4649316at2"/>
<dbReference type="PANTHER" id="PTHR11733:SF133">
    <property type="entry name" value="PHOSPHATE-REGULATING NEUTRAL ENDOPEPTIDASE PHEX"/>
    <property type="match status" value="1"/>
</dbReference>
<dbReference type="GO" id="GO:0004222">
    <property type="term" value="F:metalloendopeptidase activity"/>
    <property type="evidence" value="ECO:0007669"/>
    <property type="project" value="InterPro"/>
</dbReference>
<keyword evidence="4" id="KW-0378">Hydrolase</keyword>
<evidence type="ECO:0000256" key="4">
    <source>
        <dbReference type="ARBA" id="ARBA00022801"/>
    </source>
</evidence>
<evidence type="ECO:0000256" key="6">
    <source>
        <dbReference type="ARBA" id="ARBA00023049"/>
    </source>
</evidence>
<protein>
    <submittedName>
        <fullName evidence="9">Metallopeptidase</fullName>
    </submittedName>
</protein>
<reference evidence="9 10" key="1">
    <citation type="submission" date="2016-03" db="EMBL/GenBank/DDBJ databases">
        <authorList>
            <person name="Ploux O."/>
        </authorList>
    </citation>
    <scope>NUCLEOTIDE SEQUENCE [LARGE SCALE GENOMIC DNA]</scope>
    <source>
        <strain evidence="9 10">R0</strain>
    </source>
</reference>
<keyword evidence="6" id="KW-0482">Metalloprotease</keyword>
<dbReference type="PANTHER" id="PTHR11733">
    <property type="entry name" value="ZINC METALLOPROTEASE FAMILY M13 NEPRILYSIN-RELATED"/>
    <property type="match status" value="1"/>
</dbReference>
<evidence type="ECO:0000313" key="9">
    <source>
        <dbReference type="EMBL" id="KYG66338.1"/>
    </source>
</evidence>
<gene>
    <name evidence="9" type="ORF">AZI86_04595</name>
</gene>
<comment type="cofactor">
    <cofactor evidence="1">
        <name>Zn(2+)</name>
        <dbReference type="ChEBI" id="CHEBI:29105"/>
    </cofactor>
</comment>
<dbReference type="CDD" id="cd08662">
    <property type="entry name" value="M13"/>
    <property type="match status" value="1"/>
</dbReference>
<dbReference type="Pfam" id="PF01431">
    <property type="entry name" value="Peptidase_M13"/>
    <property type="match status" value="1"/>
</dbReference>
<dbReference type="PRINTS" id="PR00786">
    <property type="entry name" value="NEPRILYSIN"/>
</dbReference>
<dbReference type="GO" id="GO:0046872">
    <property type="term" value="F:metal ion binding"/>
    <property type="evidence" value="ECO:0007669"/>
    <property type="project" value="UniProtKB-KW"/>
</dbReference>
<accession>A0A150WPL9</accession>
<proteinExistence type="predicted"/>
<evidence type="ECO:0000259" key="8">
    <source>
        <dbReference type="Pfam" id="PF05649"/>
    </source>
</evidence>
<evidence type="ECO:0000256" key="2">
    <source>
        <dbReference type="ARBA" id="ARBA00022670"/>
    </source>
</evidence>
<evidence type="ECO:0000256" key="1">
    <source>
        <dbReference type="ARBA" id="ARBA00001947"/>
    </source>
</evidence>
<dbReference type="PROSITE" id="PS51885">
    <property type="entry name" value="NEPRILYSIN"/>
    <property type="match status" value="1"/>
</dbReference>
<feature type="domain" description="Peptidase M13 C-terminal" evidence="7">
    <location>
        <begin position="463"/>
        <end position="650"/>
    </location>
</feature>
<dbReference type="InterPro" id="IPR042089">
    <property type="entry name" value="Peptidase_M13_dom_2"/>
</dbReference>
<dbReference type="SUPFAM" id="SSF55486">
    <property type="entry name" value="Metalloproteases ('zincins'), catalytic domain"/>
    <property type="match status" value="1"/>
</dbReference>
<evidence type="ECO:0000256" key="3">
    <source>
        <dbReference type="ARBA" id="ARBA00022723"/>
    </source>
</evidence>
<dbReference type="GO" id="GO:0005886">
    <property type="term" value="C:plasma membrane"/>
    <property type="evidence" value="ECO:0007669"/>
    <property type="project" value="TreeGrafter"/>
</dbReference>
<dbReference type="InterPro" id="IPR018497">
    <property type="entry name" value="Peptidase_M13_C"/>
</dbReference>
<evidence type="ECO:0000313" key="10">
    <source>
        <dbReference type="Proteomes" id="UP000075320"/>
    </source>
</evidence>